<dbReference type="AlphaFoldDB" id="A0A4R8T3E8"/>
<keyword evidence="4" id="KW-0479">Metal-binding</keyword>
<dbReference type="Pfam" id="PF14521">
    <property type="entry name" value="Aspzincin_M35"/>
    <property type="match status" value="1"/>
</dbReference>
<feature type="signal peptide" evidence="8">
    <location>
        <begin position="1"/>
        <end position="20"/>
    </location>
</feature>
<evidence type="ECO:0000256" key="5">
    <source>
        <dbReference type="ARBA" id="ARBA00022801"/>
    </source>
</evidence>
<keyword evidence="11" id="KW-1185">Reference proteome</keyword>
<evidence type="ECO:0000256" key="7">
    <source>
        <dbReference type="ARBA" id="ARBA00023049"/>
    </source>
</evidence>
<dbReference type="InterPro" id="IPR024079">
    <property type="entry name" value="MetalloPept_cat_dom_sf"/>
</dbReference>
<dbReference type="Gene3D" id="3.40.390.10">
    <property type="entry name" value="Collagenase (Catalytic Domain)"/>
    <property type="match status" value="1"/>
</dbReference>
<evidence type="ECO:0000256" key="1">
    <source>
        <dbReference type="ARBA" id="ARBA00001947"/>
    </source>
</evidence>
<comment type="cofactor">
    <cofactor evidence="1">
        <name>Zn(2+)</name>
        <dbReference type="ChEBI" id="CHEBI:29105"/>
    </cofactor>
</comment>
<dbReference type="InterPro" id="IPR050414">
    <property type="entry name" value="Fungal_M35_metalloproteases"/>
</dbReference>
<feature type="chain" id="PRO_5020649462" evidence="8">
    <location>
        <begin position="21"/>
        <end position="325"/>
    </location>
</feature>
<evidence type="ECO:0000313" key="11">
    <source>
        <dbReference type="Proteomes" id="UP000295604"/>
    </source>
</evidence>
<keyword evidence="8" id="KW-0732">Signal</keyword>
<name>A0A4R8T3E8_9PEZI</name>
<dbReference type="CDD" id="cd11008">
    <property type="entry name" value="M35_deuterolysin_like"/>
    <property type="match status" value="1"/>
</dbReference>
<keyword evidence="7" id="KW-0482">Metalloprotease</keyword>
<sequence>MMVQRHATLALFIFSVLANALTLGPRSKSSEAEPHRWLAKRGELNRILIVGGSIGADSHVHCTPHQVRRIDEDIAWMRKLAASAYNFLLKEDSHTTAAYIAWFGANNADRETADRIREIYDGIWDLGNETDAYVGELEPSSGAVVIGCPDTTTLPLCEEAVAVGIRSKNLVRLCPLYFEQSFDYEEQFKSWRMWRTRSLTGAEALLHEMTHLPGVAGSWDTVDIAYEEDKCLLLSDAEMIQNADNYMLFALEVRANPDNAAKQIDMEAEEAKYKIARRLLAEGSSPPVEAPAGGPFGYPGMWIGNQYAAGRFPPYGYSNWPPPWC</sequence>
<dbReference type="InterPro" id="IPR029463">
    <property type="entry name" value="Lys_MEP"/>
</dbReference>
<dbReference type="Proteomes" id="UP000295604">
    <property type="component" value="Unassembled WGS sequence"/>
</dbReference>
<evidence type="ECO:0000256" key="2">
    <source>
        <dbReference type="ARBA" id="ARBA00010279"/>
    </source>
</evidence>
<dbReference type="GO" id="GO:0006508">
    <property type="term" value="P:proteolysis"/>
    <property type="evidence" value="ECO:0007669"/>
    <property type="project" value="UniProtKB-KW"/>
</dbReference>
<proteinExistence type="inferred from homology"/>
<dbReference type="EMBL" id="QAPF01000341">
    <property type="protein sequence ID" value="TEA11378.1"/>
    <property type="molecule type" value="Genomic_DNA"/>
</dbReference>
<evidence type="ECO:0000256" key="6">
    <source>
        <dbReference type="ARBA" id="ARBA00022833"/>
    </source>
</evidence>
<comment type="similarity">
    <text evidence="2">Belongs to the peptidase M35 family.</text>
</comment>
<evidence type="ECO:0000313" key="10">
    <source>
        <dbReference type="EMBL" id="TEA11378.1"/>
    </source>
</evidence>
<feature type="domain" description="Lysine-specific metallo-endopeptidase" evidence="9">
    <location>
        <begin position="90"/>
        <end position="250"/>
    </location>
</feature>
<evidence type="ECO:0000256" key="8">
    <source>
        <dbReference type="SAM" id="SignalP"/>
    </source>
</evidence>
<dbReference type="SUPFAM" id="SSF55486">
    <property type="entry name" value="Metalloproteases ('zincins'), catalytic domain"/>
    <property type="match status" value="1"/>
</dbReference>
<dbReference type="PANTHER" id="PTHR37016">
    <property type="match status" value="1"/>
</dbReference>
<keyword evidence="6" id="KW-0862">Zinc</keyword>
<evidence type="ECO:0000256" key="3">
    <source>
        <dbReference type="ARBA" id="ARBA00022670"/>
    </source>
</evidence>
<dbReference type="GO" id="GO:0046872">
    <property type="term" value="F:metal ion binding"/>
    <property type="evidence" value="ECO:0007669"/>
    <property type="project" value="UniProtKB-KW"/>
</dbReference>
<dbReference type="GO" id="GO:0004222">
    <property type="term" value="F:metalloendopeptidase activity"/>
    <property type="evidence" value="ECO:0007669"/>
    <property type="project" value="InterPro"/>
</dbReference>
<evidence type="ECO:0000256" key="4">
    <source>
        <dbReference type="ARBA" id="ARBA00022723"/>
    </source>
</evidence>
<organism evidence="10 11">
    <name type="scientific">Colletotrichum sidae</name>
    <dbReference type="NCBI Taxonomy" id="1347389"/>
    <lineage>
        <taxon>Eukaryota</taxon>
        <taxon>Fungi</taxon>
        <taxon>Dikarya</taxon>
        <taxon>Ascomycota</taxon>
        <taxon>Pezizomycotina</taxon>
        <taxon>Sordariomycetes</taxon>
        <taxon>Hypocreomycetidae</taxon>
        <taxon>Glomerellales</taxon>
        <taxon>Glomerellaceae</taxon>
        <taxon>Colletotrichum</taxon>
        <taxon>Colletotrichum orbiculare species complex</taxon>
    </lineage>
</organism>
<dbReference type="PANTHER" id="PTHR37016:SF3">
    <property type="entry name" value="NEUTRAL PROTEASE 2-RELATED"/>
    <property type="match status" value="1"/>
</dbReference>
<comment type="caution">
    <text evidence="10">The sequence shown here is derived from an EMBL/GenBank/DDBJ whole genome shotgun (WGS) entry which is preliminary data.</text>
</comment>
<keyword evidence="5" id="KW-0378">Hydrolase</keyword>
<keyword evidence="3 10" id="KW-0645">Protease</keyword>
<accession>A0A4R8T3E8</accession>
<protein>
    <submittedName>
        <fullName evidence="10">Neutral protease 2-like protein</fullName>
    </submittedName>
</protein>
<reference evidence="10 11" key="1">
    <citation type="submission" date="2018-11" db="EMBL/GenBank/DDBJ databases">
        <title>Genome sequence and assembly of Colletotrichum sidae.</title>
        <authorList>
            <person name="Gan P."/>
            <person name="Shirasu K."/>
        </authorList>
    </citation>
    <scope>NUCLEOTIDE SEQUENCE [LARGE SCALE GENOMIC DNA]</scope>
    <source>
        <strain evidence="10 11">CBS 518.97</strain>
    </source>
</reference>
<gene>
    <name evidence="10" type="ORF">C8034_v007594</name>
</gene>
<evidence type="ECO:0000259" key="9">
    <source>
        <dbReference type="Pfam" id="PF14521"/>
    </source>
</evidence>